<proteinExistence type="predicted"/>
<evidence type="ECO:0000313" key="5">
    <source>
        <dbReference type="Proteomes" id="UP000030143"/>
    </source>
</evidence>
<feature type="signal peptide" evidence="1">
    <location>
        <begin position="1"/>
        <end position="20"/>
    </location>
</feature>
<dbReference type="InterPro" id="IPR058329">
    <property type="entry name" value="Arp1_N"/>
</dbReference>
<organism evidence="4 5">
    <name type="scientific">Penicillium expansum</name>
    <name type="common">Blue mold rot fungus</name>
    <dbReference type="NCBI Taxonomy" id="27334"/>
    <lineage>
        <taxon>Eukaryota</taxon>
        <taxon>Fungi</taxon>
        <taxon>Dikarya</taxon>
        <taxon>Ascomycota</taxon>
        <taxon>Pezizomycotina</taxon>
        <taxon>Eurotiomycetes</taxon>
        <taxon>Eurotiomycetidae</taxon>
        <taxon>Eurotiales</taxon>
        <taxon>Aspergillaceae</taxon>
        <taxon>Penicillium</taxon>
    </lineage>
</organism>
<protein>
    <submittedName>
        <fullName evidence="4">Amidase</fullName>
    </submittedName>
</protein>
<evidence type="ECO:0000313" key="4">
    <source>
        <dbReference type="EMBL" id="KGO58280.1"/>
    </source>
</evidence>
<dbReference type="Gene3D" id="3.90.1300.10">
    <property type="entry name" value="Amidase signature (AS) domain"/>
    <property type="match status" value="1"/>
</dbReference>
<feature type="chain" id="PRO_5009752412" evidence="1">
    <location>
        <begin position="21"/>
        <end position="620"/>
    </location>
</feature>
<dbReference type="AlphaFoldDB" id="A0A0A2IHZ4"/>
<dbReference type="OrthoDB" id="5423360at2759"/>
<dbReference type="STRING" id="27334.A0A0A2IHZ4"/>
<accession>A0A0A2IHZ4</accession>
<feature type="domain" description="Amidase" evidence="2">
    <location>
        <begin position="194"/>
        <end position="361"/>
    </location>
</feature>
<dbReference type="Pfam" id="PF26053">
    <property type="entry name" value="DUF8016"/>
    <property type="match status" value="1"/>
</dbReference>
<name>A0A0A2IHZ4_PENEN</name>
<dbReference type="GeneID" id="27679481"/>
<dbReference type="SUPFAM" id="SSF75304">
    <property type="entry name" value="Amidase signature (AS) enzymes"/>
    <property type="match status" value="1"/>
</dbReference>
<comment type="caution">
    <text evidence="4">The sequence shown here is derived from an EMBL/GenBank/DDBJ whole genome shotgun (WGS) entry which is preliminary data.</text>
</comment>
<dbReference type="InterPro" id="IPR023631">
    <property type="entry name" value="Amidase_dom"/>
</dbReference>
<dbReference type="RefSeq" id="XP_016599774.1">
    <property type="nucleotide sequence ID" value="XM_016744061.1"/>
</dbReference>
<evidence type="ECO:0000259" key="3">
    <source>
        <dbReference type="Pfam" id="PF26053"/>
    </source>
</evidence>
<dbReference type="PANTHER" id="PTHR46310">
    <property type="entry name" value="AMIDASE 1"/>
    <property type="match status" value="1"/>
</dbReference>
<dbReference type="Proteomes" id="UP000030143">
    <property type="component" value="Unassembled WGS sequence"/>
</dbReference>
<evidence type="ECO:0000259" key="2">
    <source>
        <dbReference type="Pfam" id="PF01425"/>
    </source>
</evidence>
<dbReference type="PhylomeDB" id="A0A0A2IHZ4"/>
<sequence>MLGRSLLLAAAAALPVHVIASSVVRIRDIAYYVPDKVEVDKPFDVKEPLPITVVTSTKKSISAAWLNETIADFKAKDDVYSEDFLSAFYFQGPEGVTLASDARDLVHNLKPHLVKFSHSSSHDALPDGPYFATRYGLHRAWRLYDDFSNSFVLASVPSDESSDIYEPLAANSGNQLGVISVAVPSRLFYTPTAEKPLAGYRVGVKDEYDINGLITTYGSRAYAKTYPPANQTSGVIQNLIDQGAIIVGKTKLSLFAGALFTASEWADYELPVNVRADTYQVPGASSAGSGSSMAAYDWLDNTIGEDTGGSMRFPSALNGVFGIRSSINSTNNTATKFGPFDVAGHFARDVDSFNTFGSAMYRGSGLKNYTKFPTKILYPQEYWVNIAKNYTAPGEEYVQKLEAFLGVNRTIVDTNKLWLKTSGHGNVSIADYFKDTYTYVQNSYTFSNDFKADYYEKFGSYPYMSVDTVGSNSTEPESKAKAKLGKDQREEFQSWYRKYFLGSDDETCSQTIVVFPFNGNGGVPWYRDATTKDSAGGFAAAPEGYLSWNMLSVLNGSPELAVPVGEVGYTSKISLVEERIPVALEIQAAYGCDLMLLNLVRELAYNTDATKSVKTGRFLF</sequence>
<gene>
    <name evidence="4" type="ORF">PEX2_067900</name>
</gene>
<dbReference type="PANTHER" id="PTHR46310:SF7">
    <property type="entry name" value="AMIDASE 1"/>
    <property type="match status" value="1"/>
</dbReference>
<dbReference type="InterPro" id="IPR036928">
    <property type="entry name" value="AS_sf"/>
</dbReference>
<dbReference type="VEuPathDB" id="FungiDB:PEXP_022360"/>
<keyword evidence="5" id="KW-1185">Reference proteome</keyword>
<keyword evidence="1" id="KW-0732">Signal</keyword>
<dbReference type="HOGENOM" id="CLU_020129_1_0_1"/>
<dbReference type="Pfam" id="PF01425">
    <property type="entry name" value="Amidase"/>
    <property type="match status" value="1"/>
</dbReference>
<feature type="domain" description="Scytalone dehydratase-like protein Arp1 N-terminal" evidence="3">
    <location>
        <begin position="46"/>
        <end position="134"/>
    </location>
</feature>
<evidence type="ECO:0000256" key="1">
    <source>
        <dbReference type="SAM" id="SignalP"/>
    </source>
</evidence>
<dbReference type="EMBL" id="JQFZ01000121">
    <property type="protein sequence ID" value="KGO58280.1"/>
    <property type="molecule type" value="Genomic_DNA"/>
</dbReference>
<reference evidence="4 5" key="1">
    <citation type="journal article" date="2015" name="Mol. Plant Microbe Interact.">
        <title>Genome, transcriptome, and functional analyses of Penicillium expansum provide new insights into secondary metabolism and pathogenicity.</title>
        <authorList>
            <person name="Ballester A.R."/>
            <person name="Marcet-Houben M."/>
            <person name="Levin E."/>
            <person name="Sela N."/>
            <person name="Selma-Lazaro C."/>
            <person name="Carmona L."/>
            <person name="Wisniewski M."/>
            <person name="Droby S."/>
            <person name="Gonzalez-Candelas L."/>
            <person name="Gabaldon T."/>
        </authorList>
    </citation>
    <scope>NUCLEOTIDE SEQUENCE [LARGE SCALE GENOMIC DNA]</scope>
    <source>
        <strain evidence="4 5">MD-8</strain>
    </source>
</reference>